<dbReference type="InterPro" id="IPR036188">
    <property type="entry name" value="FAD/NAD-bd_sf"/>
</dbReference>
<evidence type="ECO:0000313" key="6">
    <source>
        <dbReference type="EMBL" id="PKS10959.1"/>
    </source>
</evidence>
<dbReference type="InParanoid" id="A0A2N3NEU6"/>
<gene>
    <name evidence="6" type="ORF">jhhlp_002718</name>
</gene>
<evidence type="ECO:0000256" key="2">
    <source>
        <dbReference type="ARBA" id="ARBA00022630"/>
    </source>
</evidence>
<dbReference type="InterPro" id="IPR050346">
    <property type="entry name" value="FMO-like"/>
</dbReference>
<dbReference type="SUPFAM" id="SSF51905">
    <property type="entry name" value="FAD/NAD(P)-binding domain"/>
    <property type="match status" value="2"/>
</dbReference>
<dbReference type="VEuPathDB" id="FungiDB:jhhlp_002718"/>
<dbReference type="STRING" id="41688.A0A2N3NEU6"/>
<dbReference type="Gene3D" id="3.50.50.60">
    <property type="entry name" value="FAD/NAD(P)-binding domain"/>
    <property type="match status" value="1"/>
</dbReference>
<keyword evidence="2" id="KW-0285">Flavoprotein</keyword>
<dbReference type="Proteomes" id="UP000233524">
    <property type="component" value="Unassembled WGS sequence"/>
</dbReference>
<evidence type="ECO:0000256" key="4">
    <source>
        <dbReference type="ARBA" id="ARBA00022857"/>
    </source>
</evidence>
<comment type="similarity">
    <text evidence="1">Belongs to the FMO family.</text>
</comment>
<dbReference type="PRINTS" id="PR00370">
    <property type="entry name" value="FMOXYGENASE"/>
</dbReference>
<dbReference type="Pfam" id="PF00743">
    <property type="entry name" value="FMO-like"/>
    <property type="match status" value="1"/>
</dbReference>
<name>A0A2N3NEU6_9PEZI</name>
<evidence type="ECO:0000256" key="5">
    <source>
        <dbReference type="ARBA" id="ARBA00023002"/>
    </source>
</evidence>
<dbReference type="PIRSF" id="PIRSF000332">
    <property type="entry name" value="FMO"/>
    <property type="match status" value="1"/>
</dbReference>
<sequence>MASKEAPTVAVVGLGALGIVSVKNLLEQGFAVTGFDGNEFVGGLWHYTPDDRTSVLESTVINVSSERGCFTDFPFPADSDPFVKASVVEQYLEDYVDHFKLWPHLRLSTHIRRVARAEEGDKWAVTIDKTGEVEYFDKVIMATGIGQFPLIPKFPGIEKFRGQTLHSRAFKKADNFKGRKVLVIGISNSGADTVVTLQGHAEKIYASHREGIAIMPRFNKGRPIDHSINVRLERMLGFLEKSFPSQAEAMVNKVIEKIMLDNFQIRPEWKLLPAPSVKTTVAVISDHLVDAFEAGTVESVLGIKEFTGPNEVELVDGTRLDIDTVIYCTGYTNDFSILDRSVDPTRDTGRWKEIPSSKGSHCPRLYRNVFSLDYPHSLAFMGCAIFLSPAFQLYDLTSMAIAQIWAGNSNLPPLEEMIRITDNHIDEMCENARCRPKVLHPGWVNGAEFMAWANDMAGTGINDKLGWGPEGLKFWLTNPKLCNLIMGGIYSPHIFRLFETGKRKAWPGAEEEIKRVNVKVAKATKERQEKMTS</sequence>
<reference evidence="6 7" key="1">
    <citation type="journal article" date="2017" name="G3 (Bethesda)">
        <title>First Draft Genome Sequence of the Pathogenic Fungus Lomentospora prolificans (Formerly Scedosporium prolificans).</title>
        <authorList>
            <person name="Luo R."/>
            <person name="Zimin A."/>
            <person name="Workman R."/>
            <person name="Fan Y."/>
            <person name="Pertea G."/>
            <person name="Grossman N."/>
            <person name="Wear M.P."/>
            <person name="Jia B."/>
            <person name="Miller H."/>
            <person name="Casadevall A."/>
            <person name="Timp W."/>
            <person name="Zhang S.X."/>
            <person name="Salzberg S.L."/>
        </authorList>
    </citation>
    <scope>NUCLEOTIDE SEQUENCE [LARGE SCALE GENOMIC DNA]</scope>
    <source>
        <strain evidence="6 7">JHH-5317</strain>
    </source>
</reference>
<keyword evidence="7" id="KW-1185">Reference proteome</keyword>
<evidence type="ECO:0000256" key="3">
    <source>
        <dbReference type="ARBA" id="ARBA00022827"/>
    </source>
</evidence>
<dbReference type="AlphaFoldDB" id="A0A2N3NEU6"/>
<comment type="caution">
    <text evidence="6">The sequence shown here is derived from an EMBL/GenBank/DDBJ whole genome shotgun (WGS) entry which is preliminary data.</text>
</comment>
<evidence type="ECO:0000256" key="1">
    <source>
        <dbReference type="ARBA" id="ARBA00009183"/>
    </source>
</evidence>
<evidence type="ECO:0008006" key="8">
    <source>
        <dbReference type="Google" id="ProtNLM"/>
    </source>
</evidence>
<dbReference type="PANTHER" id="PTHR23023">
    <property type="entry name" value="DIMETHYLANILINE MONOOXYGENASE"/>
    <property type="match status" value="1"/>
</dbReference>
<dbReference type="OrthoDB" id="66881at2759"/>
<keyword evidence="3" id="KW-0274">FAD</keyword>
<dbReference type="EMBL" id="NLAX01000008">
    <property type="protein sequence ID" value="PKS10959.1"/>
    <property type="molecule type" value="Genomic_DNA"/>
</dbReference>
<dbReference type="InterPro" id="IPR000960">
    <property type="entry name" value="Flavin_mOase"/>
</dbReference>
<keyword evidence="5" id="KW-0560">Oxidoreductase</keyword>
<evidence type="ECO:0000313" key="7">
    <source>
        <dbReference type="Proteomes" id="UP000233524"/>
    </source>
</evidence>
<keyword evidence="4" id="KW-0521">NADP</keyword>
<accession>A0A2N3NEU6</accession>
<dbReference type="InterPro" id="IPR020946">
    <property type="entry name" value="Flavin_mOase-like"/>
</dbReference>
<organism evidence="6 7">
    <name type="scientific">Lomentospora prolificans</name>
    <dbReference type="NCBI Taxonomy" id="41688"/>
    <lineage>
        <taxon>Eukaryota</taxon>
        <taxon>Fungi</taxon>
        <taxon>Dikarya</taxon>
        <taxon>Ascomycota</taxon>
        <taxon>Pezizomycotina</taxon>
        <taxon>Sordariomycetes</taxon>
        <taxon>Hypocreomycetidae</taxon>
        <taxon>Microascales</taxon>
        <taxon>Microascaceae</taxon>
        <taxon>Lomentospora</taxon>
    </lineage>
</organism>
<dbReference type="GO" id="GO:0004499">
    <property type="term" value="F:N,N-dimethylaniline monooxygenase activity"/>
    <property type="evidence" value="ECO:0007669"/>
    <property type="project" value="InterPro"/>
</dbReference>
<dbReference type="GO" id="GO:0050661">
    <property type="term" value="F:NADP binding"/>
    <property type="evidence" value="ECO:0007669"/>
    <property type="project" value="InterPro"/>
</dbReference>
<protein>
    <recommendedName>
        <fullName evidence="8">FAD/NAD(P)-binding domain-containing protein</fullName>
    </recommendedName>
</protein>
<dbReference type="GO" id="GO:0050660">
    <property type="term" value="F:flavin adenine dinucleotide binding"/>
    <property type="evidence" value="ECO:0007669"/>
    <property type="project" value="InterPro"/>
</dbReference>
<proteinExistence type="inferred from homology"/>